<dbReference type="SUPFAM" id="SSF46785">
    <property type="entry name" value="Winged helix' DNA-binding domain"/>
    <property type="match status" value="1"/>
</dbReference>
<dbReference type="FunFam" id="1.10.10.10:FF:000001">
    <property type="entry name" value="LysR family transcriptional regulator"/>
    <property type="match status" value="1"/>
</dbReference>
<keyword evidence="8" id="KW-1185">Reference proteome</keyword>
<reference evidence="7 8" key="1">
    <citation type="submission" date="2020-01" db="EMBL/GenBank/DDBJ databases">
        <title>Investigation of new actinobacteria for the biodesulphurisation of diesel fuel.</title>
        <authorList>
            <person name="Athi Narayanan S.M."/>
        </authorList>
    </citation>
    <scope>NUCLEOTIDE SEQUENCE [LARGE SCALE GENOMIC DNA]</scope>
    <source>
        <strain evidence="7 8">213E</strain>
    </source>
</reference>
<evidence type="ECO:0000256" key="1">
    <source>
        <dbReference type="ARBA" id="ARBA00009437"/>
    </source>
</evidence>
<dbReference type="InterPro" id="IPR036388">
    <property type="entry name" value="WH-like_DNA-bd_sf"/>
</dbReference>
<dbReference type="InterPro" id="IPR000847">
    <property type="entry name" value="LysR_HTH_N"/>
</dbReference>
<evidence type="ECO:0000256" key="2">
    <source>
        <dbReference type="ARBA" id="ARBA00023015"/>
    </source>
</evidence>
<evidence type="ECO:0000256" key="3">
    <source>
        <dbReference type="ARBA" id="ARBA00023125"/>
    </source>
</evidence>
<evidence type="ECO:0000259" key="6">
    <source>
        <dbReference type="PROSITE" id="PS50931"/>
    </source>
</evidence>
<comment type="similarity">
    <text evidence="1">Belongs to the LysR transcriptional regulatory family.</text>
</comment>
<protein>
    <submittedName>
        <fullName evidence="7">LysR family transcriptional regulator</fullName>
    </submittedName>
</protein>
<dbReference type="PANTHER" id="PTHR30346:SF17">
    <property type="entry name" value="LYSR FAMILY TRANSCRIPTIONAL REGULATOR"/>
    <property type="match status" value="1"/>
</dbReference>
<dbReference type="Gene3D" id="1.10.10.10">
    <property type="entry name" value="Winged helix-like DNA-binding domain superfamily/Winged helix DNA-binding domain"/>
    <property type="match status" value="1"/>
</dbReference>
<dbReference type="GO" id="GO:0032993">
    <property type="term" value="C:protein-DNA complex"/>
    <property type="evidence" value="ECO:0007669"/>
    <property type="project" value="TreeGrafter"/>
</dbReference>
<dbReference type="EMBL" id="JAADZU010000028">
    <property type="protein sequence ID" value="NDK90001.1"/>
    <property type="molecule type" value="Genomic_DNA"/>
</dbReference>
<dbReference type="Pfam" id="PF03466">
    <property type="entry name" value="LysR_substrate"/>
    <property type="match status" value="1"/>
</dbReference>
<comment type="caution">
    <text evidence="7">The sequence shown here is derived from an EMBL/GenBank/DDBJ whole genome shotgun (WGS) entry which is preliminary data.</text>
</comment>
<dbReference type="SUPFAM" id="SSF53850">
    <property type="entry name" value="Periplasmic binding protein-like II"/>
    <property type="match status" value="1"/>
</dbReference>
<name>A0A7K3LPL5_9ACTN</name>
<evidence type="ECO:0000313" key="8">
    <source>
        <dbReference type="Proteomes" id="UP000466307"/>
    </source>
</evidence>
<dbReference type="AlphaFoldDB" id="A0A7K3LPL5"/>
<feature type="domain" description="HTH lysR-type" evidence="6">
    <location>
        <begin position="22"/>
        <end position="79"/>
    </location>
</feature>
<dbReference type="Pfam" id="PF00126">
    <property type="entry name" value="HTH_1"/>
    <property type="match status" value="1"/>
</dbReference>
<dbReference type="CDD" id="cd08414">
    <property type="entry name" value="PBP2_LTTR_aromatics_like"/>
    <property type="match status" value="1"/>
</dbReference>
<dbReference type="Proteomes" id="UP000466307">
    <property type="component" value="Unassembled WGS sequence"/>
</dbReference>
<dbReference type="InterPro" id="IPR036390">
    <property type="entry name" value="WH_DNA-bd_sf"/>
</dbReference>
<gene>
    <name evidence="7" type="ORF">GYA93_10465</name>
</gene>
<proteinExistence type="inferred from homology"/>
<dbReference type="PRINTS" id="PR00039">
    <property type="entry name" value="HTHLYSR"/>
</dbReference>
<sequence length="329" mass="35201">MRTAPQRCPEARSRRWHTLSTVDLLHLRYFVAVAEERSFSRAAARLHMAASPLSQRINDLEREFGAELFIRAHRRIDLTDAGRVLLPRAVDILERVDGLAAVVSAATEQAARQAVIGIAPEVTPTVRDRLLDALAESYPGIRPRLVPASTAPLLRDLRAGEIDLALVHGPAGGEGLGSVMLERQPVGAAVASSLVAGSPESISLADLADIPFASINHDAAPEIYRNLDALLERNGVHKRITLSDGNFAGLAHLVATGQAFALVALGEGVVGRMFQGEPVQVIPLEKTRAHISTVAVWRERRADTDPLVADLVDAVCGGVAALDTGPRQP</sequence>
<keyword evidence="4" id="KW-0010">Activator</keyword>
<dbReference type="PANTHER" id="PTHR30346">
    <property type="entry name" value="TRANSCRIPTIONAL DUAL REGULATOR HCAR-RELATED"/>
    <property type="match status" value="1"/>
</dbReference>
<evidence type="ECO:0000256" key="4">
    <source>
        <dbReference type="ARBA" id="ARBA00023159"/>
    </source>
</evidence>
<organism evidence="7 8">
    <name type="scientific">Gordonia desulfuricans</name>
    <dbReference type="NCBI Taxonomy" id="89051"/>
    <lineage>
        <taxon>Bacteria</taxon>
        <taxon>Bacillati</taxon>
        <taxon>Actinomycetota</taxon>
        <taxon>Actinomycetes</taxon>
        <taxon>Mycobacteriales</taxon>
        <taxon>Gordoniaceae</taxon>
        <taxon>Gordonia</taxon>
    </lineage>
</organism>
<evidence type="ECO:0000313" key="7">
    <source>
        <dbReference type="EMBL" id="NDK90001.1"/>
    </source>
</evidence>
<dbReference type="InterPro" id="IPR005119">
    <property type="entry name" value="LysR_subst-bd"/>
</dbReference>
<dbReference type="GO" id="GO:0003700">
    <property type="term" value="F:DNA-binding transcription factor activity"/>
    <property type="evidence" value="ECO:0007669"/>
    <property type="project" value="InterPro"/>
</dbReference>
<keyword evidence="2" id="KW-0805">Transcription regulation</keyword>
<dbReference type="PROSITE" id="PS50931">
    <property type="entry name" value="HTH_LYSR"/>
    <property type="match status" value="1"/>
</dbReference>
<keyword evidence="5" id="KW-0804">Transcription</keyword>
<evidence type="ECO:0000256" key="5">
    <source>
        <dbReference type="ARBA" id="ARBA00023163"/>
    </source>
</evidence>
<keyword evidence="3" id="KW-0238">DNA-binding</keyword>
<dbReference type="Gene3D" id="3.40.190.10">
    <property type="entry name" value="Periplasmic binding protein-like II"/>
    <property type="match status" value="2"/>
</dbReference>
<dbReference type="GO" id="GO:0003677">
    <property type="term" value="F:DNA binding"/>
    <property type="evidence" value="ECO:0007669"/>
    <property type="project" value="UniProtKB-KW"/>
</dbReference>
<accession>A0A7K3LPL5</accession>